<accession>A0AAV7QZT0</accession>
<reference evidence="2" key="1">
    <citation type="journal article" date="2022" name="bioRxiv">
        <title>Sequencing and chromosome-scale assembly of the giantPleurodeles waltlgenome.</title>
        <authorList>
            <person name="Brown T."/>
            <person name="Elewa A."/>
            <person name="Iarovenko S."/>
            <person name="Subramanian E."/>
            <person name="Araus A.J."/>
            <person name="Petzold A."/>
            <person name="Susuki M."/>
            <person name="Suzuki K.-i.T."/>
            <person name="Hayashi T."/>
            <person name="Toyoda A."/>
            <person name="Oliveira C."/>
            <person name="Osipova E."/>
            <person name="Leigh N.D."/>
            <person name="Simon A."/>
            <person name="Yun M.H."/>
        </authorList>
    </citation>
    <scope>NUCLEOTIDE SEQUENCE</scope>
    <source>
        <strain evidence="2">20211129_DDA</strain>
        <tissue evidence="2">Liver</tissue>
    </source>
</reference>
<gene>
    <name evidence="2" type="ORF">NDU88_011364</name>
</gene>
<evidence type="ECO:0000256" key="1">
    <source>
        <dbReference type="SAM" id="MobiDB-lite"/>
    </source>
</evidence>
<dbReference type="Proteomes" id="UP001066276">
    <property type="component" value="Chromosome 6"/>
</dbReference>
<name>A0AAV7QZT0_PLEWA</name>
<keyword evidence="3" id="KW-1185">Reference proteome</keyword>
<feature type="region of interest" description="Disordered" evidence="1">
    <location>
        <begin position="1"/>
        <end position="44"/>
    </location>
</feature>
<comment type="caution">
    <text evidence="2">The sequence shown here is derived from an EMBL/GenBank/DDBJ whole genome shotgun (WGS) entry which is preliminary data.</text>
</comment>
<evidence type="ECO:0000313" key="2">
    <source>
        <dbReference type="EMBL" id="KAJ1145072.1"/>
    </source>
</evidence>
<dbReference type="EMBL" id="JANPWB010000010">
    <property type="protein sequence ID" value="KAJ1145072.1"/>
    <property type="molecule type" value="Genomic_DNA"/>
</dbReference>
<dbReference type="AlphaFoldDB" id="A0AAV7QZT0"/>
<organism evidence="2 3">
    <name type="scientific">Pleurodeles waltl</name>
    <name type="common">Iberian ribbed newt</name>
    <dbReference type="NCBI Taxonomy" id="8319"/>
    <lineage>
        <taxon>Eukaryota</taxon>
        <taxon>Metazoa</taxon>
        <taxon>Chordata</taxon>
        <taxon>Craniata</taxon>
        <taxon>Vertebrata</taxon>
        <taxon>Euteleostomi</taxon>
        <taxon>Amphibia</taxon>
        <taxon>Batrachia</taxon>
        <taxon>Caudata</taxon>
        <taxon>Salamandroidea</taxon>
        <taxon>Salamandridae</taxon>
        <taxon>Pleurodelinae</taxon>
        <taxon>Pleurodeles</taxon>
    </lineage>
</organism>
<evidence type="ECO:0000313" key="3">
    <source>
        <dbReference type="Proteomes" id="UP001066276"/>
    </source>
</evidence>
<feature type="region of interest" description="Disordered" evidence="1">
    <location>
        <begin position="98"/>
        <end position="138"/>
    </location>
</feature>
<protein>
    <submittedName>
        <fullName evidence="2">Uncharacterized protein</fullName>
    </submittedName>
</protein>
<feature type="compositionally biased region" description="Basic and acidic residues" evidence="1">
    <location>
        <begin position="17"/>
        <end position="27"/>
    </location>
</feature>
<sequence length="138" mass="15419">MASEGYGQLGMVSQKNSKKEGSLKDLFTKPPAKRMAQSGAPETECGNVAGQCRWRVFMEQLIRSLREDFATLKRETAADIKDLKREVIDLGQRVEAVEQTHDAREEELDATGENSPPCKTRTKVVIPNRGSREQVTLL</sequence>
<proteinExistence type="predicted"/>